<dbReference type="RefSeq" id="WP_199395734.1">
    <property type="nucleotide sequence ID" value="NZ_JAEMHK010000010.1"/>
</dbReference>
<evidence type="ECO:0000313" key="4">
    <source>
        <dbReference type="Proteomes" id="UP000641025"/>
    </source>
</evidence>
<sequence>MRAVGDRYLIPEGPVRILAFVAAGLVGVCLLAFILLEIYLATPLPARQISRLVTSTLKQQFTVQRVSLSGRTLVLGGVRLHNPNGFTGPDLVAAETVAVKPQWLGLLRGERRYDLIAVDGGSINLLKNGTGAWNFSELQRRLAAKPVKPAPETVIGKLLVRKGAFTVQGEGVSGLDLKLYNLASGGSRNAQVELIFEDPGHNRYQLQGTARPGEQAAVDLTLSAPILSLRRMADLLKLKNPQPLEKASGSLTVNGVLAKGELRSSGSFRFRDIMLPAARGSYPVAGTLKFNGTYTLSEDRADLNEATLAIENVAQLHAEGSLSGVRTERRYALLFGVDQVDLALLNVLLTEEARSGLLLAGKLRCESLRLEGTGAGGVESAAGILLLQDGSLSRKGDLLATGLSGKAALSRKGQGVAAAGAIAAPQGTGGAVVDALSLPFDITFSPRLKPVRAQSSGFSARALGVPVAGDLSYDLQRPEPLSATLRLAQAKLPSLNPLLKRYDLQASAGSASGTVALTGKSAHDLKLSGQISLADFKGTRGQEPVAVKDGAASIELRQQGRHRQASGSARLAGLTIGSQYGDARFGYRVEDDKVTLEGVQAQLGTGRLVATRIDGRLPPPGTPAGHTPLLLELEGASWRQGDLEFSGLSGQLQGSMLTAGTEKWLEGTATLASRAVTMNSNPVGGAVLKASFAKAGGRAELTGSLLGGKLAAEATFRPFAHDSGVAFKASLQDGSAAQAASFLPKTATIRPTAGRLDLRCSGSYSGKRGLDCRVDTKGRGLALSKNGKNVLSGASLFLSGSYSAGALSVGEGLFSPGKGVALRARGQVAAAFSPKRRGTISFSLPETPADVLADATVNLLPPAIQEATLKGAISASGNLEFREGRQLLQGSIKVQGGRIESAPQKFTVADINGRIPVSLDLSGKSVTLPKESREFSRANYPRLLGQLRGLPAAGEQLTVGKTVFGTLELGKLTLQLRASQGLMEIAPLRTTLYDGDVLGTGYLAVREKTTYRADLLVNGLSLKQLCRRIPSVQGYISGRVDGVISFKGVGGGVAGATGFVDLWAREGKKEKMLVSKEFLQRLAKQKLSGFFLSRDRDYDEAEIKATLQDGDLTFNTLKIVNTNFFGVKDLNVNIAPTQNRIALEHLLESIKEAAVRGKPATGEPPAGNAPAKQEPVPEFKWEE</sequence>
<keyword evidence="2" id="KW-1133">Transmembrane helix</keyword>
<name>A0ABS0YTE3_9BACT</name>
<dbReference type="InterPro" id="IPR052894">
    <property type="entry name" value="AsmA-related"/>
</dbReference>
<dbReference type="PANTHER" id="PTHR30441">
    <property type="entry name" value="DUF748 DOMAIN-CONTAINING PROTEIN"/>
    <property type="match status" value="1"/>
</dbReference>
<evidence type="ECO:0000313" key="3">
    <source>
        <dbReference type="EMBL" id="MBJ6801236.1"/>
    </source>
</evidence>
<organism evidence="3 4">
    <name type="scientific">Geomonas propionica</name>
    <dbReference type="NCBI Taxonomy" id="2798582"/>
    <lineage>
        <taxon>Bacteria</taxon>
        <taxon>Pseudomonadati</taxon>
        <taxon>Thermodesulfobacteriota</taxon>
        <taxon>Desulfuromonadia</taxon>
        <taxon>Geobacterales</taxon>
        <taxon>Geobacteraceae</taxon>
        <taxon>Geomonas</taxon>
    </lineage>
</organism>
<accession>A0ABS0YTE3</accession>
<gene>
    <name evidence="3" type="ORF">JFN90_13965</name>
</gene>
<keyword evidence="2" id="KW-0812">Transmembrane</keyword>
<feature type="transmembrane region" description="Helical" evidence="2">
    <location>
        <begin position="17"/>
        <end position="41"/>
    </location>
</feature>
<dbReference type="PANTHER" id="PTHR30441:SF4">
    <property type="entry name" value="PROTEIN ASMA"/>
    <property type="match status" value="1"/>
</dbReference>
<evidence type="ECO:0000256" key="1">
    <source>
        <dbReference type="SAM" id="MobiDB-lite"/>
    </source>
</evidence>
<dbReference type="EMBL" id="JAEMHK010000010">
    <property type="protein sequence ID" value="MBJ6801236.1"/>
    <property type="molecule type" value="Genomic_DNA"/>
</dbReference>
<dbReference type="Proteomes" id="UP000641025">
    <property type="component" value="Unassembled WGS sequence"/>
</dbReference>
<reference evidence="3 4" key="1">
    <citation type="submission" date="2020-12" db="EMBL/GenBank/DDBJ databases">
        <title>Geomonas sp. Red259, isolated from paddy soil.</title>
        <authorList>
            <person name="Xu Z."/>
            <person name="Zhang Z."/>
            <person name="Masuda Y."/>
            <person name="Itoh H."/>
            <person name="Senoo K."/>
        </authorList>
    </citation>
    <scope>NUCLEOTIDE SEQUENCE [LARGE SCALE GENOMIC DNA]</scope>
    <source>
        <strain evidence="3 4">Red259</strain>
    </source>
</reference>
<keyword evidence="2" id="KW-0472">Membrane</keyword>
<proteinExistence type="predicted"/>
<feature type="region of interest" description="Disordered" evidence="1">
    <location>
        <begin position="1154"/>
        <end position="1183"/>
    </location>
</feature>
<comment type="caution">
    <text evidence="3">The sequence shown here is derived from an EMBL/GenBank/DDBJ whole genome shotgun (WGS) entry which is preliminary data.</text>
</comment>
<protein>
    <submittedName>
        <fullName evidence="3">AsmA family protein</fullName>
    </submittedName>
</protein>
<evidence type="ECO:0000256" key="2">
    <source>
        <dbReference type="SAM" id="Phobius"/>
    </source>
</evidence>
<keyword evidence="4" id="KW-1185">Reference proteome</keyword>